<dbReference type="Pfam" id="PF02671">
    <property type="entry name" value="PAH"/>
    <property type="match status" value="1"/>
</dbReference>
<comment type="caution">
    <text evidence="4">The sequence shown here is derived from an EMBL/GenBank/DDBJ whole genome shotgun (WGS) entry which is preliminary data.</text>
</comment>
<reference evidence="4 5" key="1">
    <citation type="journal article" date="2014" name="Nat. Genet.">
        <title>Genome sequence of the hot pepper provides insights into the evolution of pungency in Capsicum species.</title>
        <authorList>
            <person name="Kim S."/>
            <person name="Park M."/>
            <person name="Yeom S.I."/>
            <person name="Kim Y.M."/>
            <person name="Lee J.M."/>
            <person name="Lee H.A."/>
            <person name="Seo E."/>
            <person name="Choi J."/>
            <person name="Cheong K."/>
            <person name="Kim K.T."/>
            <person name="Jung K."/>
            <person name="Lee G.W."/>
            <person name="Oh S.K."/>
            <person name="Bae C."/>
            <person name="Kim S.B."/>
            <person name="Lee H.Y."/>
            <person name="Kim S.Y."/>
            <person name="Kim M.S."/>
            <person name="Kang B.C."/>
            <person name="Jo Y.D."/>
            <person name="Yang H.B."/>
            <person name="Jeong H.J."/>
            <person name="Kang W.H."/>
            <person name="Kwon J.K."/>
            <person name="Shin C."/>
            <person name="Lim J.Y."/>
            <person name="Park J.H."/>
            <person name="Huh J.H."/>
            <person name="Kim J.S."/>
            <person name="Kim B.D."/>
            <person name="Cohen O."/>
            <person name="Paran I."/>
            <person name="Suh M.C."/>
            <person name="Lee S.B."/>
            <person name="Kim Y.K."/>
            <person name="Shin Y."/>
            <person name="Noh S.J."/>
            <person name="Park J."/>
            <person name="Seo Y.S."/>
            <person name="Kwon S.Y."/>
            <person name="Kim H.A."/>
            <person name="Park J.M."/>
            <person name="Kim H.J."/>
            <person name="Choi S.B."/>
            <person name="Bosland P.W."/>
            <person name="Reeves G."/>
            <person name="Jo S.H."/>
            <person name="Lee B.W."/>
            <person name="Cho H.T."/>
            <person name="Choi H.S."/>
            <person name="Lee M.S."/>
            <person name="Yu Y."/>
            <person name="Do Choi Y."/>
            <person name="Park B.S."/>
            <person name="van Deynze A."/>
            <person name="Ashrafi H."/>
            <person name="Hill T."/>
            <person name="Kim W.T."/>
            <person name="Pai H.S."/>
            <person name="Ahn H.K."/>
            <person name="Yeam I."/>
            <person name="Giovannoni J.J."/>
            <person name="Rose J.K."/>
            <person name="Sorensen I."/>
            <person name="Lee S.J."/>
            <person name="Kim R.W."/>
            <person name="Choi I.Y."/>
            <person name="Choi B.S."/>
            <person name="Lim J.S."/>
            <person name="Lee Y.H."/>
            <person name="Choi D."/>
        </authorList>
    </citation>
    <scope>NUCLEOTIDE SEQUENCE [LARGE SCALE GENOMIC DNA]</scope>
    <source>
        <strain evidence="5">cv. CM334</strain>
    </source>
</reference>
<comment type="subcellular location">
    <subcellularLocation>
        <location evidence="1 3">Nucleus</location>
    </subcellularLocation>
</comment>
<dbReference type="InterPro" id="IPR039774">
    <property type="entry name" value="Sin3-like"/>
</dbReference>
<dbReference type="Proteomes" id="UP000222542">
    <property type="component" value="Unassembled WGS sequence"/>
</dbReference>
<evidence type="ECO:0000256" key="1">
    <source>
        <dbReference type="ARBA" id="ARBA00004123"/>
    </source>
</evidence>
<dbReference type="PANTHER" id="PTHR12346:SF36">
    <property type="entry name" value="PAIRED AMPHIPATHIC HELIX PROTEIN SIN3-LIKE 2"/>
    <property type="match status" value="1"/>
</dbReference>
<keyword evidence="2 3" id="KW-0539">Nucleus</keyword>
<dbReference type="PROSITE" id="PS51477">
    <property type="entry name" value="PAH"/>
    <property type="match status" value="1"/>
</dbReference>
<dbReference type="InterPro" id="IPR036600">
    <property type="entry name" value="PAH_sf"/>
</dbReference>
<accession>A0A2G2ZQP1</accession>
<sequence>MFKDILIDFKAQRCGGSQVGDIVHALYYLKEVKEAISDQREKIHTVPGIIERVKELFKRHPSLLLGFNYFLPKGYEIIPNDEDKASFKKPGDIVQAVSLMYNMKGITNVIRYHECRHLGTGFCLKLTTFMIGRHKCDKLSRMSSLRSWFLPKADDLRDRA</sequence>
<dbReference type="STRING" id="4072.A0A2G2ZQP1"/>
<reference evidence="4 5" key="2">
    <citation type="journal article" date="2017" name="Genome Biol.">
        <title>New reference genome sequences of hot pepper reveal the massive evolution of plant disease-resistance genes by retroduplication.</title>
        <authorList>
            <person name="Kim S."/>
            <person name="Park J."/>
            <person name="Yeom S.I."/>
            <person name="Kim Y.M."/>
            <person name="Seo E."/>
            <person name="Kim K.T."/>
            <person name="Kim M.S."/>
            <person name="Lee J.M."/>
            <person name="Cheong K."/>
            <person name="Shin H.S."/>
            <person name="Kim S.B."/>
            <person name="Han K."/>
            <person name="Lee J."/>
            <person name="Park M."/>
            <person name="Lee H.A."/>
            <person name="Lee H.Y."/>
            <person name="Lee Y."/>
            <person name="Oh S."/>
            <person name="Lee J.H."/>
            <person name="Choi E."/>
            <person name="Choi E."/>
            <person name="Lee S.E."/>
            <person name="Jeon J."/>
            <person name="Kim H."/>
            <person name="Choi G."/>
            <person name="Song H."/>
            <person name="Lee J."/>
            <person name="Lee S.C."/>
            <person name="Kwon J.K."/>
            <person name="Lee H.Y."/>
            <person name="Koo N."/>
            <person name="Hong Y."/>
            <person name="Kim R.W."/>
            <person name="Kang W.H."/>
            <person name="Huh J.H."/>
            <person name="Kang B.C."/>
            <person name="Yang T.J."/>
            <person name="Lee Y.H."/>
            <person name="Bennetzen J.L."/>
            <person name="Choi D."/>
        </authorList>
    </citation>
    <scope>NUCLEOTIDE SEQUENCE [LARGE SCALE GENOMIC DNA]</scope>
    <source>
        <strain evidence="5">cv. CM334</strain>
    </source>
</reference>
<dbReference type="PANTHER" id="PTHR12346">
    <property type="entry name" value="SIN3B-RELATED"/>
    <property type="match status" value="1"/>
</dbReference>
<proteinExistence type="predicted"/>
<name>A0A2G2ZQP1_CAPAN</name>
<dbReference type="Gene3D" id="1.20.1160.11">
    <property type="entry name" value="Paired amphipathic helix"/>
    <property type="match status" value="1"/>
</dbReference>
<dbReference type="AlphaFoldDB" id="A0A2G2ZQP1"/>
<dbReference type="GO" id="GO:0005634">
    <property type="term" value="C:nucleus"/>
    <property type="evidence" value="ECO:0007669"/>
    <property type="project" value="UniProtKB-SubCell"/>
</dbReference>
<dbReference type="Gramene" id="PHT84264">
    <property type="protein sequence ID" value="PHT84264"/>
    <property type="gene ID" value="T459_12707"/>
</dbReference>
<protein>
    <submittedName>
        <fullName evidence="4">Uncharacterized protein</fullName>
    </submittedName>
</protein>
<evidence type="ECO:0000313" key="5">
    <source>
        <dbReference type="Proteomes" id="UP000222542"/>
    </source>
</evidence>
<evidence type="ECO:0000256" key="3">
    <source>
        <dbReference type="PROSITE-ProRule" id="PRU00810"/>
    </source>
</evidence>
<dbReference type="GO" id="GO:0003714">
    <property type="term" value="F:transcription corepressor activity"/>
    <property type="evidence" value="ECO:0007669"/>
    <property type="project" value="InterPro"/>
</dbReference>
<evidence type="ECO:0000256" key="2">
    <source>
        <dbReference type="ARBA" id="ARBA00023242"/>
    </source>
</evidence>
<gene>
    <name evidence="4" type="ORF">T459_12707</name>
</gene>
<dbReference type="SUPFAM" id="SSF47762">
    <property type="entry name" value="PAH2 domain"/>
    <property type="match status" value="1"/>
</dbReference>
<dbReference type="EMBL" id="AYRZ02000004">
    <property type="protein sequence ID" value="PHT84264.1"/>
    <property type="molecule type" value="Genomic_DNA"/>
</dbReference>
<evidence type="ECO:0000313" key="4">
    <source>
        <dbReference type="EMBL" id="PHT84264.1"/>
    </source>
</evidence>
<dbReference type="InterPro" id="IPR003822">
    <property type="entry name" value="PAH"/>
</dbReference>
<organism evidence="4 5">
    <name type="scientific">Capsicum annuum</name>
    <name type="common">Capsicum pepper</name>
    <dbReference type="NCBI Taxonomy" id="4072"/>
    <lineage>
        <taxon>Eukaryota</taxon>
        <taxon>Viridiplantae</taxon>
        <taxon>Streptophyta</taxon>
        <taxon>Embryophyta</taxon>
        <taxon>Tracheophyta</taxon>
        <taxon>Spermatophyta</taxon>
        <taxon>Magnoliopsida</taxon>
        <taxon>eudicotyledons</taxon>
        <taxon>Gunneridae</taxon>
        <taxon>Pentapetalae</taxon>
        <taxon>asterids</taxon>
        <taxon>lamiids</taxon>
        <taxon>Solanales</taxon>
        <taxon>Solanaceae</taxon>
        <taxon>Solanoideae</taxon>
        <taxon>Capsiceae</taxon>
        <taxon>Capsicum</taxon>
    </lineage>
</organism>
<keyword evidence="5" id="KW-1185">Reference proteome</keyword>